<reference evidence="7" key="2">
    <citation type="submission" date="2021-04" db="EMBL/GenBank/DDBJ databases">
        <authorList>
            <person name="Gilroy R."/>
        </authorList>
    </citation>
    <scope>NUCLEOTIDE SEQUENCE</scope>
    <source>
        <strain evidence="7">ChiHjej13B12-752</strain>
    </source>
</reference>
<sequence length="204" mass="21461">MVAALIHGIILAFGLILPLGAQNVFVFNQGASQPKFRGAVPVIITASLCDALLILLAVLGVSVIVLTVPVLQVVIFSVGIIFLLYMGWSIWNNDPAGLDKKEAALSTRKQMLFAMSVSLLNPHAVLDTIGVIGTSSLSYAGGEKVLFTTSCIAVSCLWFIGLAVAGRTVGNFDTEGKLLGGINKISALIIWGVAIYLGIQLYDG</sequence>
<dbReference type="Pfam" id="PF01810">
    <property type="entry name" value="LysE"/>
    <property type="match status" value="1"/>
</dbReference>
<dbReference type="Proteomes" id="UP000823989">
    <property type="component" value="Unassembled WGS sequence"/>
</dbReference>
<evidence type="ECO:0000256" key="6">
    <source>
        <dbReference type="SAM" id="Phobius"/>
    </source>
</evidence>
<dbReference type="AlphaFoldDB" id="A0A9D1QGB4"/>
<accession>A0A9D1QGB4</accession>
<feature type="transmembrane region" description="Helical" evidence="6">
    <location>
        <begin position="112"/>
        <end position="133"/>
    </location>
</feature>
<proteinExistence type="predicted"/>
<evidence type="ECO:0000256" key="1">
    <source>
        <dbReference type="ARBA" id="ARBA00004651"/>
    </source>
</evidence>
<dbReference type="PANTHER" id="PTHR30086:SF20">
    <property type="entry name" value="ARGININE EXPORTER PROTEIN ARGO-RELATED"/>
    <property type="match status" value="1"/>
</dbReference>
<evidence type="ECO:0000313" key="8">
    <source>
        <dbReference type="Proteomes" id="UP000823989"/>
    </source>
</evidence>
<dbReference type="PANTHER" id="PTHR30086">
    <property type="entry name" value="ARGININE EXPORTER PROTEIN ARGO"/>
    <property type="match status" value="1"/>
</dbReference>
<dbReference type="GO" id="GO:0015171">
    <property type="term" value="F:amino acid transmembrane transporter activity"/>
    <property type="evidence" value="ECO:0007669"/>
    <property type="project" value="TreeGrafter"/>
</dbReference>
<feature type="transmembrane region" description="Helical" evidence="6">
    <location>
        <begin position="70"/>
        <end position="91"/>
    </location>
</feature>
<evidence type="ECO:0000313" key="7">
    <source>
        <dbReference type="EMBL" id="HIW11652.1"/>
    </source>
</evidence>
<feature type="transmembrane region" description="Helical" evidence="6">
    <location>
        <begin position="6"/>
        <end position="27"/>
    </location>
</feature>
<keyword evidence="5 6" id="KW-0472">Membrane</keyword>
<evidence type="ECO:0000256" key="3">
    <source>
        <dbReference type="ARBA" id="ARBA00022692"/>
    </source>
</evidence>
<reference evidence="7" key="1">
    <citation type="journal article" date="2021" name="PeerJ">
        <title>Extensive microbial diversity within the chicken gut microbiome revealed by metagenomics and culture.</title>
        <authorList>
            <person name="Gilroy R."/>
            <person name="Ravi A."/>
            <person name="Getino M."/>
            <person name="Pursley I."/>
            <person name="Horton D.L."/>
            <person name="Alikhan N.F."/>
            <person name="Baker D."/>
            <person name="Gharbi K."/>
            <person name="Hall N."/>
            <person name="Watson M."/>
            <person name="Adriaenssens E.M."/>
            <person name="Foster-Nyarko E."/>
            <person name="Jarju S."/>
            <person name="Secka A."/>
            <person name="Antonio M."/>
            <person name="Oren A."/>
            <person name="Chaudhuri R.R."/>
            <person name="La Ragione R."/>
            <person name="Hildebrand F."/>
            <person name="Pallen M.J."/>
        </authorList>
    </citation>
    <scope>NUCLEOTIDE SEQUENCE</scope>
    <source>
        <strain evidence="7">ChiHjej13B12-752</strain>
    </source>
</reference>
<feature type="transmembrane region" description="Helical" evidence="6">
    <location>
        <begin position="39"/>
        <end position="64"/>
    </location>
</feature>
<comment type="subcellular location">
    <subcellularLocation>
        <location evidence="1">Cell membrane</location>
        <topology evidence="1">Multi-pass membrane protein</topology>
    </subcellularLocation>
</comment>
<name>A0A9D1QGB4_9STAP</name>
<organism evidence="7 8">
    <name type="scientific">Candidatus Salinicoccus stercoripullorum</name>
    <dbReference type="NCBI Taxonomy" id="2838756"/>
    <lineage>
        <taxon>Bacteria</taxon>
        <taxon>Bacillati</taxon>
        <taxon>Bacillota</taxon>
        <taxon>Bacilli</taxon>
        <taxon>Bacillales</taxon>
        <taxon>Staphylococcaceae</taxon>
        <taxon>Salinicoccus</taxon>
    </lineage>
</organism>
<protein>
    <submittedName>
        <fullName evidence="7">LysE/ArgO family amino acid transporter</fullName>
    </submittedName>
</protein>
<evidence type="ECO:0000256" key="2">
    <source>
        <dbReference type="ARBA" id="ARBA00022475"/>
    </source>
</evidence>
<gene>
    <name evidence="7" type="ORF">H9891_00600</name>
</gene>
<evidence type="ECO:0000256" key="4">
    <source>
        <dbReference type="ARBA" id="ARBA00022989"/>
    </source>
</evidence>
<dbReference type="EMBL" id="DXHR01000002">
    <property type="protein sequence ID" value="HIW11652.1"/>
    <property type="molecule type" value="Genomic_DNA"/>
</dbReference>
<keyword evidence="4 6" id="KW-1133">Transmembrane helix</keyword>
<comment type="caution">
    <text evidence="7">The sequence shown here is derived from an EMBL/GenBank/DDBJ whole genome shotgun (WGS) entry which is preliminary data.</text>
</comment>
<keyword evidence="2" id="KW-1003">Cell membrane</keyword>
<evidence type="ECO:0000256" key="5">
    <source>
        <dbReference type="ARBA" id="ARBA00023136"/>
    </source>
</evidence>
<keyword evidence="3 6" id="KW-0812">Transmembrane</keyword>
<dbReference type="GO" id="GO:0005886">
    <property type="term" value="C:plasma membrane"/>
    <property type="evidence" value="ECO:0007669"/>
    <property type="project" value="UniProtKB-SubCell"/>
</dbReference>
<feature type="transmembrane region" description="Helical" evidence="6">
    <location>
        <begin position="145"/>
        <end position="166"/>
    </location>
</feature>
<feature type="transmembrane region" description="Helical" evidence="6">
    <location>
        <begin position="178"/>
        <end position="199"/>
    </location>
</feature>
<dbReference type="InterPro" id="IPR001123">
    <property type="entry name" value="LeuE-type"/>
</dbReference>